<evidence type="ECO:0000313" key="4">
    <source>
        <dbReference type="EMBL" id="MBC2904688.1"/>
    </source>
</evidence>
<dbReference type="GO" id="GO:0004497">
    <property type="term" value="F:monooxygenase activity"/>
    <property type="evidence" value="ECO:0007669"/>
    <property type="project" value="UniProtKB-KW"/>
</dbReference>
<keyword evidence="1" id="KW-0560">Oxidoreductase</keyword>
<dbReference type="Pfam" id="PF01494">
    <property type="entry name" value="FAD_binding_3"/>
    <property type="match status" value="1"/>
</dbReference>
<dbReference type="PANTHER" id="PTHR13789:SF309">
    <property type="entry name" value="PUTATIVE (AFU_ORTHOLOGUE AFUA_6G14510)-RELATED"/>
    <property type="match status" value="1"/>
</dbReference>
<sequence>MPHTLVLGAGPVGLVTAMLLAADGHRVTVLDRDPADSRTEAAVFAGEWKRPGVAQFGHTHIFMPAGYQTLARELPSAAARLLAAGGRPHNMIGGAFGVGEVGERQEGDWRFETVAARRPVLEMVLFAEASETPGITVRCDVRVTGLVTGDARTLGAPHVVGVITNTGETITADLVVDATGRSTQIPTLLADIGATPTEERTNVGFRYYTRYFRSQTGDLPAQPTWPIFHYNSVSAITAPGDNGTWSLTLVTSGRDQQLRGLKDAGVWTRVAAGYPDVAHWLAGEPITGVNVMGGTESRRRTYIVDETPVVTGLVAVGDSWATTNPQNGMGMTMGVRHALLLRESLRKFGPYNPVELAQHFDRDTKELLEPIWRGSLNWDEHRLAEIDAEIRGESYTTDDGDWNLRSMLDAVRLRDPWVLRSYAEVGCMLAGPAEVLARPGLVERISELGAGGPCYAYPGLDRVQLLATIEAH</sequence>
<keyword evidence="2 4" id="KW-0503">Monooxygenase</keyword>
<evidence type="ECO:0000256" key="1">
    <source>
        <dbReference type="ARBA" id="ARBA00023002"/>
    </source>
</evidence>
<dbReference type="RefSeq" id="WP_186284555.1">
    <property type="nucleotide sequence ID" value="NZ_JACMSF010000028.1"/>
</dbReference>
<dbReference type="AlphaFoldDB" id="A0A7X1MBD6"/>
<evidence type="ECO:0000313" key="5">
    <source>
        <dbReference type="Proteomes" id="UP000584670"/>
    </source>
</evidence>
<dbReference type="PRINTS" id="PR00420">
    <property type="entry name" value="RNGMNOXGNASE"/>
</dbReference>
<dbReference type="SUPFAM" id="SSF51905">
    <property type="entry name" value="FAD/NAD(P)-binding domain"/>
    <property type="match status" value="1"/>
</dbReference>
<dbReference type="Proteomes" id="UP000584670">
    <property type="component" value="Unassembled WGS sequence"/>
</dbReference>
<dbReference type="Gene3D" id="3.50.50.60">
    <property type="entry name" value="FAD/NAD(P)-binding domain"/>
    <property type="match status" value="1"/>
</dbReference>
<evidence type="ECO:0000256" key="2">
    <source>
        <dbReference type="ARBA" id="ARBA00023033"/>
    </source>
</evidence>
<evidence type="ECO:0000259" key="3">
    <source>
        <dbReference type="Pfam" id="PF01494"/>
    </source>
</evidence>
<reference evidence="4 5" key="1">
    <citation type="submission" date="2020-08" db="EMBL/GenBank/DDBJ databases">
        <title>Streptomyces sp. PSKA01 genome sequencing and assembly.</title>
        <authorList>
            <person name="Mandal S."/>
            <person name="Maiti P.K."/>
            <person name="Das P."/>
        </authorList>
    </citation>
    <scope>NUCLEOTIDE SEQUENCE [LARGE SCALE GENOMIC DNA]</scope>
    <source>
        <strain evidence="4 5">PSKA01</strain>
    </source>
</reference>
<dbReference type="InterPro" id="IPR036188">
    <property type="entry name" value="FAD/NAD-bd_sf"/>
</dbReference>
<dbReference type="GO" id="GO:0071949">
    <property type="term" value="F:FAD binding"/>
    <property type="evidence" value="ECO:0007669"/>
    <property type="project" value="InterPro"/>
</dbReference>
<name>A0A7X1MBD6_9ACTN</name>
<dbReference type="InterPro" id="IPR050493">
    <property type="entry name" value="FAD-dep_Monooxygenase_BioMet"/>
</dbReference>
<comment type="caution">
    <text evidence="4">The sequence shown here is derived from an EMBL/GenBank/DDBJ whole genome shotgun (WGS) entry which is preliminary data.</text>
</comment>
<feature type="domain" description="FAD-binding" evidence="3">
    <location>
        <begin position="4"/>
        <end position="40"/>
    </location>
</feature>
<dbReference type="InterPro" id="IPR002938">
    <property type="entry name" value="FAD-bd"/>
</dbReference>
<proteinExistence type="predicted"/>
<dbReference type="EMBL" id="JACMSF010000028">
    <property type="protein sequence ID" value="MBC2904688.1"/>
    <property type="molecule type" value="Genomic_DNA"/>
</dbReference>
<accession>A0A7X1MBD6</accession>
<keyword evidence="5" id="KW-1185">Reference proteome</keyword>
<protein>
    <submittedName>
        <fullName evidence="4">FAD-dependent monooxygenase</fullName>
    </submittedName>
</protein>
<gene>
    <name evidence="4" type="ORF">H4N64_24425</name>
</gene>
<dbReference type="PANTHER" id="PTHR13789">
    <property type="entry name" value="MONOOXYGENASE"/>
    <property type="match status" value="1"/>
</dbReference>
<organism evidence="4 5">
    <name type="scientific">Streptomyces cupreus</name>
    <dbReference type="NCBI Taxonomy" id="2759956"/>
    <lineage>
        <taxon>Bacteria</taxon>
        <taxon>Bacillati</taxon>
        <taxon>Actinomycetota</taxon>
        <taxon>Actinomycetes</taxon>
        <taxon>Kitasatosporales</taxon>
        <taxon>Streptomycetaceae</taxon>
        <taxon>Streptomyces</taxon>
    </lineage>
</organism>